<keyword evidence="2" id="KW-1185">Reference proteome</keyword>
<sequence length="83" mass="9654">MSMYVVLNLGPTGLLVFWLMKYADNIIKVYSASMVMLLTYYQYFSQTSTLHCRLQLSIIPLIEEHIHDVILLSEILNTILWSV</sequence>
<dbReference type="Proteomes" id="UP001367508">
    <property type="component" value="Unassembled WGS sequence"/>
</dbReference>
<gene>
    <name evidence="1" type="ORF">VNO77_21283</name>
</gene>
<protein>
    <submittedName>
        <fullName evidence="1">Uncharacterized protein</fullName>
    </submittedName>
</protein>
<comment type="caution">
    <text evidence="1">The sequence shown here is derived from an EMBL/GenBank/DDBJ whole genome shotgun (WGS) entry which is preliminary data.</text>
</comment>
<evidence type="ECO:0000313" key="2">
    <source>
        <dbReference type="Proteomes" id="UP001367508"/>
    </source>
</evidence>
<organism evidence="1 2">
    <name type="scientific">Canavalia gladiata</name>
    <name type="common">Sword bean</name>
    <name type="synonym">Dolichos gladiatus</name>
    <dbReference type="NCBI Taxonomy" id="3824"/>
    <lineage>
        <taxon>Eukaryota</taxon>
        <taxon>Viridiplantae</taxon>
        <taxon>Streptophyta</taxon>
        <taxon>Embryophyta</taxon>
        <taxon>Tracheophyta</taxon>
        <taxon>Spermatophyta</taxon>
        <taxon>Magnoliopsida</taxon>
        <taxon>eudicotyledons</taxon>
        <taxon>Gunneridae</taxon>
        <taxon>Pentapetalae</taxon>
        <taxon>rosids</taxon>
        <taxon>fabids</taxon>
        <taxon>Fabales</taxon>
        <taxon>Fabaceae</taxon>
        <taxon>Papilionoideae</taxon>
        <taxon>50 kb inversion clade</taxon>
        <taxon>NPAAA clade</taxon>
        <taxon>indigoferoid/millettioid clade</taxon>
        <taxon>Phaseoleae</taxon>
        <taxon>Canavalia</taxon>
    </lineage>
</organism>
<name>A0AAN9LR65_CANGL</name>
<proteinExistence type="predicted"/>
<dbReference type="AlphaFoldDB" id="A0AAN9LR65"/>
<dbReference type="EMBL" id="JAYMYQ010000004">
    <property type="protein sequence ID" value="KAK7340576.1"/>
    <property type="molecule type" value="Genomic_DNA"/>
</dbReference>
<reference evidence="1 2" key="1">
    <citation type="submission" date="2024-01" db="EMBL/GenBank/DDBJ databases">
        <title>The genomes of 5 underutilized Papilionoideae crops provide insights into root nodulation and disease resistanc.</title>
        <authorList>
            <person name="Jiang F."/>
        </authorList>
    </citation>
    <scope>NUCLEOTIDE SEQUENCE [LARGE SCALE GENOMIC DNA]</scope>
    <source>
        <strain evidence="1">LVBAO_FW01</strain>
        <tissue evidence="1">Leaves</tissue>
    </source>
</reference>
<evidence type="ECO:0000313" key="1">
    <source>
        <dbReference type="EMBL" id="KAK7340576.1"/>
    </source>
</evidence>
<accession>A0AAN9LR65</accession>